<reference evidence="6 7" key="1">
    <citation type="submission" date="2007-04" db="EMBL/GenBank/DDBJ databases">
        <title>Complete genome sequence of Burkholderia multivorans ATCC 17616.</title>
        <authorList>
            <person name="Ohtsubo Y."/>
            <person name="Yamashita A."/>
            <person name="Kurokawa K."/>
            <person name="Takami H."/>
            <person name="Yuhara S."/>
            <person name="Nishiyama E."/>
            <person name="Endo R."/>
            <person name="Miyazaki R."/>
            <person name="Ono A."/>
            <person name="Yano K."/>
            <person name="Ito M."/>
            <person name="Sota M."/>
            <person name="Yuji N."/>
            <person name="Hattori M."/>
            <person name="Tsuda M."/>
        </authorList>
    </citation>
    <scope>NUCLEOTIDE SEQUENCE [LARGE SCALE GENOMIC DNA]</scope>
    <source>
        <strain evidence="7">ATCC 17616 / 249</strain>
    </source>
</reference>
<comment type="cofactor">
    <cofactor evidence="1">
        <name>Zn(2+)</name>
        <dbReference type="ChEBI" id="CHEBI:29105"/>
    </cofactor>
</comment>
<dbReference type="SUPFAM" id="SSF50129">
    <property type="entry name" value="GroES-like"/>
    <property type="match status" value="1"/>
</dbReference>
<gene>
    <name evidence="6" type="primary">adhC</name>
    <name evidence="6" type="ordered locus">BMULJ_06037</name>
</gene>
<dbReference type="InterPro" id="IPR036291">
    <property type="entry name" value="NAD(P)-bd_dom_sf"/>
</dbReference>
<keyword evidence="3" id="KW-0862">Zinc</keyword>
<evidence type="ECO:0000256" key="3">
    <source>
        <dbReference type="ARBA" id="ARBA00022833"/>
    </source>
</evidence>
<dbReference type="InterPro" id="IPR011032">
    <property type="entry name" value="GroES-like_sf"/>
</dbReference>
<dbReference type="Gene3D" id="3.90.180.10">
    <property type="entry name" value="Medium-chain alcohol dehydrogenases, catalytic domain"/>
    <property type="match status" value="1"/>
</dbReference>
<dbReference type="PANTHER" id="PTHR42813:SF2">
    <property type="entry name" value="DEHYDROGENASE, ZINC-CONTAINING, PUTATIVE (AFU_ORTHOLOGUE AFUA_2G02810)-RELATED"/>
    <property type="match status" value="1"/>
</dbReference>
<name>A0A0H3KR39_BURM1</name>
<dbReference type="Gene3D" id="3.40.50.720">
    <property type="entry name" value="NAD(P)-binding Rossmann-like Domain"/>
    <property type="match status" value="1"/>
</dbReference>
<dbReference type="Proteomes" id="UP000008815">
    <property type="component" value="Chromosome 3"/>
</dbReference>
<dbReference type="eggNOG" id="COG1063">
    <property type="taxonomic scope" value="Bacteria"/>
</dbReference>
<feature type="domain" description="Alcohol dehydrogenase-like N-terminal" evidence="5">
    <location>
        <begin position="25"/>
        <end position="153"/>
    </location>
</feature>
<dbReference type="Pfam" id="PF08240">
    <property type="entry name" value="ADH_N"/>
    <property type="match status" value="1"/>
</dbReference>
<dbReference type="KEGG" id="bmu:Bmul_5460"/>
<keyword evidence="7" id="KW-1185">Reference proteome</keyword>
<dbReference type="EMBL" id="AP009387">
    <property type="protein sequence ID" value="BAG47838.1"/>
    <property type="molecule type" value="Genomic_DNA"/>
</dbReference>
<feature type="domain" description="Alcohol dehydrogenase-like C-terminal" evidence="4">
    <location>
        <begin position="196"/>
        <end position="266"/>
    </location>
</feature>
<evidence type="ECO:0000259" key="5">
    <source>
        <dbReference type="Pfam" id="PF08240"/>
    </source>
</evidence>
<evidence type="ECO:0000256" key="1">
    <source>
        <dbReference type="ARBA" id="ARBA00001947"/>
    </source>
</evidence>
<keyword evidence="2" id="KW-0479">Metal-binding</keyword>
<organism evidence="6 7">
    <name type="scientific">Burkholderia multivorans (strain ATCC 17616 / 249)</name>
    <dbReference type="NCBI Taxonomy" id="395019"/>
    <lineage>
        <taxon>Bacteria</taxon>
        <taxon>Pseudomonadati</taxon>
        <taxon>Pseudomonadota</taxon>
        <taxon>Betaproteobacteria</taxon>
        <taxon>Burkholderiales</taxon>
        <taxon>Burkholderiaceae</taxon>
        <taxon>Burkholderia</taxon>
        <taxon>Burkholderia cepacia complex</taxon>
    </lineage>
</organism>
<accession>A0A0H3KR39</accession>
<dbReference type="GO" id="GO:0046872">
    <property type="term" value="F:metal ion binding"/>
    <property type="evidence" value="ECO:0007669"/>
    <property type="project" value="UniProtKB-KW"/>
</dbReference>
<dbReference type="Pfam" id="PF00107">
    <property type="entry name" value="ADH_zinc_N"/>
    <property type="match status" value="1"/>
</dbReference>
<dbReference type="SUPFAM" id="SSF51735">
    <property type="entry name" value="NAD(P)-binding Rossmann-fold domains"/>
    <property type="match status" value="1"/>
</dbReference>
<evidence type="ECO:0000313" key="7">
    <source>
        <dbReference type="Proteomes" id="UP000008815"/>
    </source>
</evidence>
<evidence type="ECO:0000313" key="6">
    <source>
        <dbReference type="EMBL" id="BAG47838.1"/>
    </source>
</evidence>
<proteinExistence type="predicted"/>
<dbReference type="EC" id="1.1.1.284" evidence="6"/>
<dbReference type="AlphaFoldDB" id="A0A0H3KR39"/>
<dbReference type="InterPro" id="IPR013154">
    <property type="entry name" value="ADH-like_N"/>
</dbReference>
<evidence type="ECO:0000259" key="4">
    <source>
        <dbReference type="Pfam" id="PF00107"/>
    </source>
</evidence>
<dbReference type="STRING" id="395019.BMULJ_06037"/>
<dbReference type="PANTHER" id="PTHR42813">
    <property type="entry name" value="ZINC-TYPE ALCOHOL DEHYDROGENASE-LIKE"/>
    <property type="match status" value="1"/>
</dbReference>
<keyword evidence="6" id="KW-0560">Oxidoreductase</keyword>
<dbReference type="KEGG" id="bmj:BMULJ_06037"/>
<evidence type="ECO:0000256" key="2">
    <source>
        <dbReference type="ARBA" id="ARBA00022723"/>
    </source>
</evidence>
<dbReference type="GeneID" id="93171569"/>
<protein>
    <submittedName>
        <fullName evidence="6">S-(Hydroxymethyl)glutathione dehydrogenase</fullName>
        <ecNumber evidence="6">1.1.1.284</ecNumber>
    </submittedName>
</protein>
<dbReference type="RefSeq" id="WP_012217883.1">
    <property type="nucleotide sequence ID" value="NC_010087.1"/>
</dbReference>
<dbReference type="GO" id="GO:0051903">
    <property type="term" value="F:S-(hydroxymethyl)glutathione dehydrogenase [NAD(P)+] activity"/>
    <property type="evidence" value="ECO:0007669"/>
    <property type="project" value="UniProtKB-EC"/>
</dbReference>
<dbReference type="HOGENOM" id="CLU_026673_11_3_4"/>
<sequence>MMALCWHGKRTVRYERVPDPAIEHPRDAIVKVRRCAIGGADLHLYDAAMPGLKDGAILGREFVGEVVEVGRENRHLHVGDRVVVPFVVACGECEQCRRGNYSVCEASNPNRAFVERVYGQGTGGLLGGGHLAGSYAGGHAEYVRVPFADVAPIRLPDELDDERALPLGDTLPAGWQAAAQCAIQPNDVVAVWGAGAVGLFAALAARLLGAREVIAIDCVPARLECARTLGATPLDFTKLSVADTLAKHTRGKGPDKCIDAVGLHAHAIDAVDAPLDRFKETSAPGVDPPHVLREAVYACRPGGIVSIAGLYGGLVDNVPVGAIVNKGLTLRAAQTHVPRWSDELLKRIADGQIDPSFVVTHRARLEDGPALYELSRTRSDGCIKAVMQPGE</sequence>
<dbReference type="InterPro" id="IPR013149">
    <property type="entry name" value="ADH-like_C"/>
</dbReference>